<feature type="signal peptide" evidence="1">
    <location>
        <begin position="1"/>
        <end position="20"/>
    </location>
</feature>
<evidence type="ECO:0000313" key="3">
    <source>
        <dbReference type="Proteomes" id="UP001235760"/>
    </source>
</evidence>
<dbReference type="SUPFAM" id="SSF55469">
    <property type="entry name" value="FMN-dependent nitroreductase-like"/>
    <property type="match status" value="2"/>
</dbReference>
<dbReference type="EMBL" id="JAUZEE010000013">
    <property type="protein sequence ID" value="MDP4302673.1"/>
    <property type="molecule type" value="Genomic_DNA"/>
</dbReference>
<keyword evidence="3" id="KW-1185">Reference proteome</keyword>
<reference evidence="2 3" key="1">
    <citation type="submission" date="2023-08" db="EMBL/GenBank/DDBJ databases">
        <authorList>
            <person name="Roldan D.M."/>
            <person name="Menes R.J."/>
        </authorList>
    </citation>
    <scope>NUCLEOTIDE SEQUENCE [LARGE SCALE GENOMIC DNA]</scope>
    <source>
        <strain evidence="2 3">CCM 2812</strain>
    </source>
</reference>
<dbReference type="RefSeq" id="WP_305751210.1">
    <property type="nucleotide sequence ID" value="NZ_JAUZEE010000013.1"/>
</dbReference>
<evidence type="ECO:0000313" key="2">
    <source>
        <dbReference type="EMBL" id="MDP4302673.1"/>
    </source>
</evidence>
<dbReference type="NCBIfam" id="NF047509">
    <property type="entry name" value="Rv3131_FMN_oxido"/>
    <property type="match status" value="1"/>
</dbReference>
<dbReference type="CDD" id="cd02062">
    <property type="entry name" value="Nitro_FMN_reductase"/>
    <property type="match status" value="1"/>
</dbReference>
<sequence>MITRRQFAVSTPLLAASALASSGCTSEPASDGYEAVAERTWQQGAVTDLSGAALGRELVRCATLAPSSHNSQCWKFALDANLRWISVLPDPARRCPAVDPDNHHVFVSLGCAIENLIQAALAHGLQGDAKFDAAGNAVRVLLEPTRAQTTPLFTALSLRQCTRGHYDGKALSSEELALLQRAGSSDTVRLLLLTERAAMEQTLEYVIQGNSAQLADVAFVNELKDWIRFNGADAIRMRDGLYSASSGNPNIPSWIGDVAFRWLLTAKGENDKYVRQVRSSAGIAVFVGQAADKAHWVEVGRCYERFALQATALGIRNAFLNQPVEVAALRPPFAAALGLSGQRPDLVVRFGRGPVLPRSLRRPVEAVLV</sequence>
<evidence type="ECO:0000256" key="1">
    <source>
        <dbReference type="SAM" id="SignalP"/>
    </source>
</evidence>
<accession>A0ABT9G909</accession>
<protein>
    <submittedName>
        <fullName evidence="2">Tat pathway signal protein</fullName>
    </submittedName>
</protein>
<dbReference type="InterPro" id="IPR000415">
    <property type="entry name" value="Nitroreductase-like"/>
</dbReference>
<proteinExistence type="predicted"/>
<feature type="chain" id="PRO_5047335577" evidence="1">
    <location>
        <begin position="21"/>
        <end position="369"/>
    </location>
</feature>
<dbReference type="Proteomes" id="UP001235760">
    <property type="component" value="Unassembled WGS sequence"/>
</dbReference>
<gene>
    <name evidence="2" type="ORF">Q8X39_18705</name>
</gene>
<comment type="caution">
    <text evidence="2">The sequence shown here is derived from an EMBL/GenBank/DDBJ whole genome shotgun (WGS) entry which is preliminary data.</text>
</comment>
<name>A0ABT9G909_LEPDI</name>
<keyword evidence="1" id="KW-0732">Signal</keyword>
<dbReference type="Gene3D" id="3.40.109.10">
    <property type="entry name" value="NADH Oxidase"/>
    <property type="match status" value="1"/>
</dbReference>
<organism evidence="2 3">
    <name type="scientific">Leptothrix discophora</name>
    <dbReference type="NCBI Taxonomy" id="89"/>
    <lineage>
        <taxon>Bacteria</taxon>
        <taxon>Pseudomonadati</taxon>
        <taxon>Pseudomonadota</taxon>
        <taxon>Betaproteobacteria</taxon>
        <taxon>Burkholderiales</taxon>
        <taxon>Sphaerotilaceae</taxon>
        <taxon>Leptothrix</taxon>
    </lineage>
</organism>
<dbReference type="PROSITE" id="PS51257">
    <property type="entry name" value="PROKAR_LIPOPROTEIN"/>
    <property type="match status" value="1"/>
</dbReference>